<evidence type="ECO:0000256" key="11">
    <source>
        <dbReference type="ARBA" id="ARBA00061621"/>
    </source>
</evidence>
<dbReference type="CDD" id="cd00063">
    <property type="entry name" value="FN3"/>
    <property type="match status" value="14"/>
</dbReference>
<dbReference type="SUPFAM" id="SSF49265">
    <property type="entry name" value="Fibronectin type III"/>
    <property type="match status" value="8"/>
</dbReference>
<dbReference type="FunFam" id="2.60.40.10:FF:000420">
    <property type="entry name" value="Sidekick cell adhesion molecule 2"/>
    <property type="match status" value="1"/>
</dbReference>
<dbReference type="FunFam" id="2.60.40.10:FF:000261">
    <property type="entry name" value="Sidekick cell adhesion molecule 2"/>
    <property type="match status" value="1"/>
</dbReference>
<dbReference type="SUPFAM" id="SSF48726">
    <property type="entry name" value="Immunoglobulin"/>
    <property type="match status" value="4"/>
</dbReference>
<dbReference type="FunFam" id="2.60.40.10:FF:000301">
    <property type="entry name" value="Sidekick cell adhesion molecule 2"/>
    <property type="match status" value="1"/>
</dbReference>
<dbReference type="InterPro" id="IPR003598">
    <property type="entry name" value="Ig_sub2"/>
</dbReference>
<feature type="domain" description="Fibronectin type-III" evidence="16">
    <location>
        <begin position="1140"/>
        <end position="1237"/>
    </location>
</feature>
<feature type="domain" description="Fibronectin type-III" evidence="16">
    <location>
        <begin position="535"/>
        <end position="631"/>
    </location>
</feature>
<evidence type="ECO:0000256" key="2">
    <source>
        <dbReference type="ARBA" id="ARBA00022692"/>
    </source>
</evidence>
<feature type="domain" description="Fibronectin type-III" evidence="16">
    <location>
        <begin position="933"/>
        <end position="1032"/>
    </location>
</feature>
<protein>
    <submittedName>
        <fullName evidence="17">Protein sidekick-1</fullName>
    </submittedName>
</protein>
<dbReference type="eggNOG" id="KOG3510">
    <property type="taxonomic scope" value="Eukaryota"/>
</dbReference>
<keyword evidence="2 14" id="KW-0812">Transmembrane</keyword>
<dbReference type="InterPro" id="IPR003961">
    <property type="entry name" value="FN3_dom"/>
</dbReference>
<comment type="subunit">
    <text evidence="12">Homodimer; mediates homophilic interactions to promote cell adhesion. Interacts (via PDZ-binding motif) with MAGI1, MAGI2, DLG2, DLG3 and DLG4.</text>
</comment>
<dbReference type="Proteomes" id="UP000006813">
    <property type="component" value="Unassembled WGS sequence"/>
</dbReference>
<dbReference type="STRING" id="10181.G5BI67"/>
<feature type="domain" description="Fibronectin type-III" evidence="16">
    <location>
        <begin position="1432"/>
        <end position="1525"/>
    </location>
</feature>
<evidence type="ECO:0000256" key="13">
    <source>
        <dbReference type="SAM" id="MobiDB-lite"/>
    </source>
</evidence>
<dbReference type="FunFam" id="2.60.40.10:FF:000209">
    <property type="entry name" value="Sidekick cell adhesion molecule 2"/>
    <property type="match status" value="1"/>
</dbReference>
<dbReference type="eggNOG" id="KOG0200">
    <property type="taxonomic scope" value="Eukaryota"/>
</dbReference>
<evidence type="ECO:0000313" key="18">
    <source>
        <dbReference type="Proteomes" id="UP000006813"/>
    </source>
</evidence>
<dbReference type="GO" id="GO:0007155">
    <property type="term" value="P:cell adhesion"/>
    <property type="evidence" value="ECO:0007669"/>
    <property type="project" value="UniProtKB-KW"/>
</dbReference>
<dbReference type="PROSITE" id="PS50853">
    <property type="entry name" value="FN3"/>
    <property type="match status" value="14"/>
</dbReference>
<dbReference type="FunFam" id="2.60.40.10:FF:000158">
    <property type="entry name" value="Sidekick cell adhesion molecule 2"/>
    <property type="match status" value="1"/>
</dbReference>
<evidence type="ECO:0000256" key="4">
    <source>
        <dbReference type="ARBA" id="ARBA00022737"/>
    </source>
</evidence>
<dbReference type="FunFam" id="2.60.40.10:FF:000271">
    <property type="entry name" value="Sidekick cell adhesion molecule 2"/>
    <property type="match status" value="1"/>
</dbReference>
<dbReference type="PROSITE" id="PS50835">
    <property type="entry name" value="IG_LIKE"/>
    <property type="match status" value="3"/>
</dbReference>
<dbReference type="FunFam" id="2.60.40.10:FF:000253">
    <property type="entry name" value="Sidekick cell adhesion molecule 1"/>
    <property type="match status" value="1"/>
</dbReference>
<dbReference type="FunFam" id="2.60.40.10:FF:000434">
    <property type="entry name" value="Sidekick cell adhesion molecule 2"/>
    <property type="match status" value="1"/>
</dbReference>
<dbReference type="Pfam" id="PF00041">
    <property type="entry name" value="fn3"/>
    <property type="match status" value="12"/>
</dbReference>
<dbReference type="InterPro" id="IPR007110">
    <property type="entry name" value="Ig-like_dom"/>
</dbReference>
<dbReference type="InterPro" id="IPR013783">
    <property type="entry name" value="Ig-like_fold"/>
</dbReference>
<dbReference type="Pfam" id="PF07679">
    <property type="entry name" value="I-set"/>
    <property type="match status" value="2"/>
</dbReference>
<evidence type="ECO:0000259" key="16">
    <source>
        <dbReference type="PROSITE" id="PS50853"/>
    </source>
</evidence>
<keyword evidence="10" id="KW-0393">Immunoglobulin domain</keyword>
<keyword evidence="7 14" id="KW-0472">Membrane</keyword>
<dbReference type="FunFam" id="2.60.40.10:FF:000231">
    <property type="entry name" value="Sidekick cell adhesion molecule 2"/>
    <property type="match status" value="1"/>
</dbReference>
<evidence type="ECO:0000256" key="14">
    <source>
        <dbReference type="SAM" id="Phobius"/>
    </source>
</evidence>
<accession>G5BI67</accession>
<comment type="subcellular location">
    <subcellularLocation>
        <location evidence="1">Membrane</location>
        <topology evidence="1">Single-pass type I membrane protein</topology>
    </subcellularLocation>
</comment>
<proteinExistence type="inferred from homology"/>
<keyword evidence="5" id="KW-0130">Cell adhesion</keyword>
<feature type="domain" description="Fibronectin type-III" evidence="16">
    <location>
        <begin position="1855"/>
        <end position="1950"/>
    </location>
</feature>
<dbReference type="FunCoup" id="G5BI67">
    <property type="interactions" value="769"/>
</dbReference>
<dbReference type="InterPro" id="IPR036116">
    <property type="entry name" value="FN3_sf"/>
</dbReference>
<dbReference type="InParanoid" id="G5BI67"/>
<evidence type="ECO:0000256" key="3">
    <source>
        <dbReference type="ARBA" id="ARBA00022729"/>
    </source>
</evidence>
<dbReference type="FunFam" id="2.60.40.10:FF:000360">
    <property type="entry name" value="Sidekick cell adhesion molecule 2"/>
    <property type="match status" value="1"/>
</dbReference>
<feature type="domain" description="Fibronectin type-III" evidence="16">
    <location>
        <begin position="1755"/>
        <end position="1851"/>
    </location>
</feature>
<sequence length="2325" mass="253942">MAVCGIRDGKVHNGCLYTNNTGELEDQVVATPTRWDQRAITLENQLVILATTASDAGAYYVQAVNERNGENKTSPFIHLSITTTGDTGTPEAMAPIIVVTPGNRSVVAGSSETTLECIASARPVEELSVHWKRNGVRLTSGLHSFGRRLTISNPTSADTGLYVCEATLQGSAFEPARAKAFLSIIEPPYFTAEPESRILVEVEETVDIACRAMGVPLPTLQWYKDAVSINKLQNPRYQVLPSGGLRIQKLLPEDSGIFQCFATNEGGEVQTHTYLDVTRNHILASGSVRIPRFMLLESGGLQITPVSIQDAGNYTCYAANTEGSLNASAALTVWNRTSIVHPPEDRVVIKGTTAALRCGATHDPRISLRYMWRKDNTVITPSSSSRIVAEDGSLLISQTWSGDIGDYTCEITSEGGNDSRTARLEVIELPHPPQNLLAGLSPSHSHAVVLSWVRPFDGNSPVLHYIVELSENTCPPEEIPTPVFCDVKATFPLVIHVLLFDSDLQASLSKELSVEEVVGSWLSLTSIVVETLQVVLQVPAALPLKTVQVPMGGDDPSNLPSMMVWYALCLCNVDPDSPWKVHLSDVGPEMTDITVSGLTPARTYQFRVCAVNQVGKGQYSAETSRLMLPEEPPSAPPKNIVASGRTNQSIMVQWQPPPETEHNGVLRGYRLAGLPSEHQQRNITSPEVNYCLVTDLIIWTQYEIQVAAYNGAGLGVFSRAVAEYTLQGVPTAPPQNVQAEAVNSTTVQFLWNPPPQQFVNGINQGYKLLAWPSDVPEAVTVATIAPDFHGIHHGYITNLKKFTAYFTSVLCFTTPGDGPPSTPQLVWTHEDKPGAVGHLSFTEILDTSLKVSWQEPLEKNGVITGYRISWEVYGKNDSRLTQALNSTTHEYKIRGLSSLTTYTIEVTAVTAAGVGLATSSTISSGVPPDLPGAPSNLVISNISPRSATLQFRPGYNGKTSISRWIVEGQVGAIGDEEEWVCLYEEEDEPDAQTLEIPNLTPYTHYRFRMRQVNIVGSSPFSQSSRVIQTLQAPPDVAPTSITVRTASETSLRLRWVPLPDSQYNGNPESVGYRVKYWRLDLPFAALAQVVNNRLERELTIEELEEWTEYELQMQAFNAIGAGPWSEVVRGRTRESVPSAAPENVSAEAVSSTQILLTWAAVPEQDQNGLILGYKILYRAKDLDPEPRTHVVRGNHTQSVLLAGLRKFVLYELQVLAFTRIGNGVPSSPLILERTKDDAPGPPVRLVFPEVRLTSVRIVWQPPEEPNGVILVHGNALCNGPLSTMCRKEQAIFPQMMQIWALFPNSWEQPSSALRLVPGPAGKLLGASLPKSSTLYVKISSIPLFIYPFTKTNGELCVIDIVRIWGSGNGSTVPVGKSHQGGCGTQGTVPLPKDGHELFSLKRERPGAPIVTSSTSHCAAGAAEGTMGAQQGPPCPTAHRMLSCGTCCCCCCEVFLVFRMTGYQIAYRLASSRPDTFTTVEVGATVRQFTATELAPESAYVFRLSAKTRQGWGEPLEATVITTEKRERPAPPRELQVPQVEVTARTLQLQWVPGSDGASPIRYFTVQVRELPGGEWQTYSSSISHEATACTVERLRPFTSYKLRLKATNDIGDSDFSSETEAVTTLQDVPGEPPGSVSATPHTTSSVLIQWQPPRDESLNGLLQGYRIYYRELESEAGASPEAKTLKSPSALRAELTAQSNFKTVNSSSTLTMYELTHLKKYRRYEVIMTAYNIIGESPASAPVEVFVGEAAPAMAPQNIQVTPLTASQLEVTWDPPPPESQNGNIQGYKIYYWEAGSQNKTEKMKVLFLPEPVVKLKNLTSHTKYLVSISAFNAAGDGPRSEPRQGRTHQAAPGAPSFLAFSEITSTTLNVSWGEPVAANGILQGYRVVYEPLAPVQGVSKVVTVDVKGNWQRWLKVRDLTKGVTYFFRVQARTIAYGPELQANVTAGPAEGSPGSPRGVSVTKSTSDLTLQWTEGSAGSTPTTGFVIEARPSDEGLWDMFVKDIPRSATSYTVSLDKLQQGVTYEFRVVAVNKMGYGEPSRPSPAVSAQVEAPFYEEWWFLLVMALSSLIIILLVVFALVLHGQNKKYKSCGAGKSISNMEESVTLDNGGFAALELNSRHLNVKSTFLKKNGTRSPPRPSPGGLRYSDEDICNKYNGAVLTESMSLKEKSVGASESEASDSDYEDALPKHSFVNHYMSDPTYYNSWKRRPPAAAPLRDCEEVEGKFNGQDNSRGNHNLSARAARGEPISRLCLRKTDQRCRKQMASSRLTVHETKNWEESSSGSGSGSNSQKAHYRAEISRTGEMNTVSCVKCLLLLLGEVSPT</sequence>
<dbReference type="FunFam" id="2.60.40.10:FF:000267">
    <property type="entry name" value="Sidekick cell adhesion molecule 2"/>
    <property type="match status" value="1"/>
</dbReference>
<feature type="domain" description="Fibronectin type-III" evidence="16">
    <location>
        <begin position="835"/>
        <end position="929"/>
    </location>
</feature>
<name>G5BI67_HETGA</name>
<feature type="domain" description="Ig-like" evidence="15">
    <location>
        <begin position="188"/>
        <end position="332"/>
    </location>
</feature>
<dbReference type="Gene3D" id="2.60.40.10">
    <property type="entry name" value="Immunoglobulins"/>
    <property type="match status" value="18"/>
</dbReference>
<evidence type="ECO:0000256" key="8">
    <source>
        <dbReference type="ARBA" id="ARBA00023157"/>
    </source>
</evidence>
<feature type="transmembrane region" description="Helical" evidence="14">
    <location>
        <begin position="2059"/>
        <end position="2082"/>
    </location>
</feature>
<feature type="domain" description="Fibronectin type-III" evidence="16">
    <location>
        <begin position="1632"/>
        <end position="1750"/>
    </location>
</feature>
<feature type="domain" description="Fibronectin type-III" evidence="16">
    <location>
        <begin position="733"/>
        <end position="831"/>
    </location>
</feature>
<dbReference type="SMART" id="SM00409">
    <property type="entry name" value="IG"/>
    <property type="match status" value="6"/>
</dbReference>
<feature type="domain" description="Ig-like" evidence="15">
    <location>
        <begin position="95"/>
        <end position="183"/>
    </location>
</feature>
<keyword evidence="6 14" id="KW-1133">Transmembrane helix</keyword>
<evidence type="ECO:0000313" key="17">
    <source>
        <dbReference type="EMBL" id="EHB08978.1"/>
    </source>
</evidence>
<organism evidence="17 18">
    <name type="scientific">Heterocephalus glaber</name>
    <name type="common">Naked mole rat</name>
    <dbReference type="NCBI Taxonomy" id="10181"/>
    <lineage>
        <taxon>Eukaryota</taxon>
        <taxon>Metazoa</taxon>
        <taxon>Chordata</taxon>
        <taxon>Craniata</taxon>
        <taxon>Vertebrata</taxon>
        <taxon>Euteleostomi</taxon>
        <taxon>Mammalia</taxon>
        <taxon>Eutheria</taxon>
        <taxon>Euarchontoglires</taxon>
        <taxon>Glires</taxon>
        <taxon>Rodentia</taxon>
        <taxon>Hystricomorpha</taxon>
        <taxon>Bathyergidae</taxon>
        <taxon>Heterocephalus</taxon>
    </lineage>
</organism>
<gene>
    <name evidence="17" type="ORF">GW7_16872</name>
</gene>
<dbReference type="FunFam" id="2.60.40.10:FF:000177">
    <property type="entry name" value="Sidekick cell adhesion molecule 2"/>
    <property type="match status" value="1"/>
</dbReference>
<dbReference type="FunFam" id="2.60.40.10:FF:000236">
    <property type="entry name" value="Sidekick cell adhesion molecule 2"/>
    <property type="match status" value="1"/>
</dbReference>
<dbReference type="PANTHER" id="PTHR13817">
    <property type="entry name" value="TITIN"/>
    <property type="match status" value="1"/>
</dbReference>
<feature type="domain" description="Fibronectin type-III" evidence="16">
    <location>
        <begin position="432"/>
        <end position="534"/>
    </location>
</feature>
<feature type="domain" description="Fibronectin type-III" evidence="16">
    <location>
        <begin position="636"/>
        <end position="728"/>
    </location>
</feature>
<feature type="compositionally biased region" description="Low complexity" evidence="13">
    <location>
        <begin position="2281"/>
        <end position="2291"/>
    </location>
</feature>
<dbReference type="PRINTS" id="PR00014">
    <property type="entry name" value="FNTYPEIII"/>
</dbReference>
<dbReference type="InterPro" id="IPR003599">
    <property type="entry name" value="Ig_sub"/>
</dbReference>
<evidence type="ECO:0000259" key="15">
    <source>
        <dbReference type="PROSITE" id="PS50835"/>
    </source>
</evidence>
<evidence type="ECO:0000256" key="1">
    <source>
        <dbReference type="ARBA" id="ARBA00004479"/>
    </source>
</evidence>
<comment type="similarity">
    <text evidence="11">Belongs to the sidekick family.</text>
</comment>
<dbReference type="GO" id="GO:0016020">
    <property type="term" value="C:membrane"/>
    <property type="evidence" value="ECO:0007669"/>
    <property type="project" value="UniProtKB-SubCell"/>
</dbReference>
<evidence type="ECO:0000256" key="6">
    <source>
        <dbReference type="ARBA" id="ARBA00022989"/>
    </source>
</evidence>
<reference evidence="17 18" key="1">
    <citation type="journal article" date="2011" name="Nature">
        <title>Genome sequencing reveals insights into physiology and longevity of the naked mole rat.</title>
        <authorList>
            <person name="Kim E.B."/>
            <person name="Fang X."/>
            <person name="Fushan A.A."/>
            <person name="Huang Z."/>
            <person name="Lobanov A.V."/>
            <person name="Han L."/>
            <person name="Marino S.M."/>
            <person name="Sun X."/>
            <person name="Turanov A.A."/>
            <person name="Yang P."/>
            <person name="Yim S.H."/>
            <person name="Zhao X."/>
            <person name="Kasaikina M.V."/>
            <person name="Stoletzki N."/>
            <person name="Peng C."/>
            <person name="Polak P."/>
            <person name="Xiong Z."/>
            <person name="Kiezun A."/>
            <person name="Zhu Y."/>
            <person name="Chen Y."/>
            <person name="Kryukov G.V."/>
            <person name="Zhang Q."/>
            <person name="Peshkin L."/>
            <person name="Yang L."/>
            <person name="Bronson R.T."/>
            <person name="Buffenstein R."/>
            <person name="Wang B."/>
            <person name="Han C."/>
            <person name="Li Q."/>
            <person name="Chen L."/>
            <person name="Zhao W."/>
            <person name="Sunyaev S.R."/>
            <person name="Park T.J."/>
            <person name="Zhang G."/>
            <person name="Wang J."/>
            <person name="Gladyshev V.N."/>
        </authorList>
    </citation>
    <scope>NUCLEOTIDE SEQUENCE [LARGE SCALE GENOMIC DNA]</scope>
</reference>
<dbReference type="EMBL" id="JH170413">
    <property type="protein sequence ID" value="EHB08978.1"/>
    <property type="molecule type" value="Genomic_DNA"/>
</dbReference>
<evidence type="ECO:0000256" key="7">
    <source>
        <dbReference type="ARBA" id="ARBA00023136"/>
    </source>
</evidence>
<feature type="domain" description="Fibronectin type-III" evidence="16">
    <location>
        <begin position="1037"/>
        <end position="1135"/>
    </location>
</feature>
<feature type="region of interest" description="Disordered" evidence="13">
    <location>
        <begin position="2266"/>
        <end position="2296"/>
    </location>
</feature>
<dbReference type="PANTHER" id="PTHR13817:SF55">
    <property type="entry name" value="PROTEIN SIDEKICK-1"/>
    <property type="match status" value="1"/>
</dbReference>
<evidence type="ECO:0000256" key="5">
    <source>
        <dbReference type="ARBA" id="ARBA00022889"/>
    </source>
</evidence>
<dbReference type="InterPro" id="IPR036179">
    <property type="entry name" value="Ig-like_dom_sf"/>
</dbReference>
<feature type="domain" description="Fibronectin type-III" evidence="16">
    <location>
        <begin position="1530"/>
        <end position="1627"/>
    </location>
</feature>
<keyword evidence="4" id="KW-0677">Repeat</keyword>
<dbReference type="SMART" id="SM00408">
    <property type="entry name" value="IGc2"/>
    <property type="match status" value="3"/>
</dbReference>
<evidence type="ECO:0000256" key="10">
    <source>
        <dbReference type="ARBA" id="ARBA00023319"/>
    </source>
</evidence>
<keyword evidence="9" id="KW-0325">Glycoprotein</keyword>
<dbReference type="SMART" id="SM00060">
    <property type="entry name" value="FN3"/>
    <property type="match status" value="13"/>
</dbReference>
<feature type="domain" description="Ig-like" evidence="15">
    <location>
        <begin position="337"/>
        <end position="425"/>
    </location>
</feature>
<dbReference type="InterPro" id="IPR013098">
    <property type="entry name" value="Ig_I-set"/>
</dbReference>
<evidence type="ECO:0000256" key="12">
    <source>
        <dbReference type="ARBA" id="ARBA00065300"/>
    </source>
</evidence>
<dbReference type="Pfam" id="PF13927">
    <property type="entry name" value="Ig_3"/>
    <property type="match status" value="1"/>
</dbReference>
<dbReference type="InterPro" id="IPR050964">
    <property type="entry name" value="Striated_Muscle_Regulatory"/>
</dbReference>
<evidence type="ECO:0000256" key="9">
    <source>
        <dbReference type="ARBA" id="ARBA00023180"/>
    </source>
</evidence>
<dbReference type="CDD" id="cd00096">
    <property type="entry name" value="Ig"/>
    <property type="match status" value="1"/>
</dbReference>
<feature type="domain" description="Fibronectin type-III" evidence="16">
    <location>
        <begin position="1953"/>
        <end position="2051"/>
    </location>
</feature>
<keyword evidence="8" id="KW-1015">Disulfide bond</keyword>
<dbReference type="FunFam" id="2.60.40.10:FF:000485">
    <property type="entry name" value="Sidekick cell adhesion molecule 2"/>
    <property type="match status" value="1"/>
</dbReference>
<keyword evidence="3" id="KW-0732">Signal</keyword>